<evidence type="ECO:0000313" key="2">
    <source>
        <dbReference type="Proteomes" id="UP000217549"/>
    </source>
</evidence>
<dbReference type="PANTHER" id="PTHR19288:SF25">
    <property type="entry name" value="PHOSPHATIDYLGLYCEROPHOSPHATASE GEP4, MITOCHONDRIAL"/>
    <property type="match status" value="1"/>
</dbReference>
<accession>A0A285PTU5</accession>
<dbReference type="SUPFAM" id="SSF56784">
    <property type="entry name" value="HAD-like"/>
    <property type="match status" value="1"/>
</dbReference>
<dbReference type="Gene3D" id="3.40.50.1000">
    <property type="entry name" value="HAD superfamily/HAD-like"/>
    <property type="match status" value="1"/>
</dbReference>
<reference evidence="2" key="1">
    <citation type="submission" date="2017-09" db="EMBL/GenBank/DDBJ databases">
        <authorList>
            <person name="Shetty A S."/>
        </authorList>
    </citation>
    <scope>NUCLEOTIDE SEQUENCE [LARGE SCALE GENOMIC DNA]</scope>
</reference>
<name>A0A285PTU5_9FIRM</name>
<gene>
    <name evidence="1" type="ORF">EHLA_1989</name>
</gene>
<dbReference type="InterPro" id="IPR006549">
    <property type="entry name" value="HAD-SF_hydro_IIIA"/>
</dbReference>
<sequence>MRHMLYPDEYMDSTYAIDFKKLYKDGYRGILFDIDNTLVPHGAPADERAIALFKELKQIGFTTCLISNNKEPRVKSFCDKVDSDYIFKAGKPLPGGYEEGIRKIKTTKENTLFIGDQIFTDVLGAKRAGLYTIMVKPIHPKEEIQIVLKRYLERIVLFFYFRSIRKKSVEK</sequence>
<dbReference type="RefSeq" id="WP_096240560.1">
    <property type="nucleotide sequence ID" value="NZ_LT907978.1"/>
</dbReference>
<dbReference type="AlphaFoldDB" id="A0A285PTU5"/>
<dbReference type="NCBIfam" id="TIGR01662">
    <property type="entry name" value="HAD-SF-IIIA"/>
    <property type="match status" value="1"/>
</dbReference>
<dbReference type="EMBL" id="LT907978">
    <property type="protein sequence ID" value="SOB72622.1"/>
    <property type="molecule type" value="Genomic_DNA"/>
</dbReference>
<dbReference type="Proteomes" id="UP000217549">
    <property type="component" value="Chromosome I"/>
</dbReference>
<keyword evidence="2" id="KW-1185">Reference proteome</keyword>
<dbReference type="GO" id="GO:0008962">
    <property type="term" value="F:phosphatidylglycerophosphatase activity"/>
    <property type="evidence" value="ECO:0007669"/>
    <property type="project" value="InterPro"/>
</dbReference>
<dbReference type="Pfam" id="PF00702">
    <property type="entry name" value="Hydrolase"/>
    <property type="match status" value="1"/>
</dbReference>
<dbReference type="CDD" id="cd16416">
    <property type="entry name" value="HAD_BsYqeG-like"/>
    <property type="match status" value="1"/>
</dbReference>
<dbReference type="PANTHER" id="PTHR19288">
    <property type="entry name" value="4-NITROPHENYLPHOSPHATASE-RELATED"/>
    <property type="match status" value="1"/>
</dbReference>
<organism evidence="1 2">
    <name type="scientific">Anaerobutyricum hallii</name>
    <dbReference type="NCBI Taxonomy" id="39488"/>
    <lineage>
        <taxon>Bacteria</taxon>
        <taxon>Bacillati</taxon>
        <taxon>Bacillota</taxon>
        <taxon>Clostridia</taxon>
        <taxon>Lachnospirales</taxon>
        <taxon>Lachnospiraceae</taxon>
        <taxon>Anaerobutyricum</taxon>
    </lineage>
</organism>
<dbReference type="NCBIfam" id="TIGR01668">
    <property type="entry name" value="YqeG_hyp_ppase"/>
    <property type="match status" value="1"/>
</dbReference>
<dbReference type="STRING" id="39488.ERS852450_02034"/>
<dbReference type="KEGG" id="ehl:EHLA_1989"/>
<dbReference type="InterPro" id="IPR010021">
    <property type="entry name" value="PGPP1/Gep4"/>
</dbReference>
<proteinExistence type="predicted"/>
<dbReference type="GO" id="GO:0005737">
    <property type="term" value="C:cytoplasm"/>
    <property type="evidence" value="ECO:0007669"/>
    <property type="project" value="TreeGrafter"/>
</dbReference>
<protein>
    <submittedName>
        <fullName evidence="1">YqeG_hyp_ppase: HAD phosphatase, family IIIA</fullName>
    </submittedName>
</protein>
<dbReference type="InterPro" id="IPR036412">
    <property type="entry name" value="HAD-like_sf"/>
</dbReference>
<evidence type="ECO:0000313" key="1">
    <source>
        <dbReference type="EMBL" id="SOB72622.1"/>
    </source>
</evidence>
<dbReference type="InterPro" id="IPR023214">
    <property type="entry name" value="HAD_sf"/>
</dbReference>